<organism evidence="7 8">
    <name type="scientific">Marseilla massiliensis</name>
    <dbReference type="NCBI Taxonomy" id="1841864"/>
    <lineage>
        <taxon>Bacteria</taxon>
        <taxon>Pseudomonadati</taxon>
        <taxon>Bacteroidota</taxon>
        <taxon>Bacteroidia</taxon>
        <taxon>Bacteroidales</taxon>
        <taxon>Prevotellaceae</taxon>
        <taxon>Marseilla</taxon>
    </lineage>
</organism>
<dbReference type="PANTHER" id="PTHR42839:SF2">
    <property type="entry name" value="ISOCHORISMATE SYNTHASE ENTC"/>
    <property type="match status" value="1"/>
</dbReference>
<dbReference type="Proteomes" id="UP000764045">
    <property type="component" value="Unassembled WGS sequence"/>
</dbReference>
<gene>
    <name evidence="7" type="ORF">H6B30_04335</name>
</gene>
<dbReference type="EMBL" id="JACJJL010000005">
    <property type="protein sequence ID" value="MBM6660990.1"/>
    <property type="molecule type" value="Genomic_DNA"/>
</dbReference>
<keyword evidence="8" id="KW-1185">Reference proteome</keyword>
<evidence type="ECO:0000256" key="5">
    <source>
        <dbReference type="ARBA" id="ARBA00041564"/>
    </source>
</evidence>
<keyword evidence="4 7" id="KW-0413">Isomerase</keyword>
<reference evidence="7 8" key="1">
    <citation type="journal article" date="2021" name="Sci. Rep.">
        <title>The distribution of antibiotic resistance genes in chicken gut microbiota commensals.</title>
        <authorList>
            <person name="Juricova H."/>
            <person name="Matiasovicova J."/>
            <person name="Kubasova T."/>
            <person name="Cejkova D."/>
            <person name="Rychlik I."/>
        </authorList>
    </citation>
    <scope>NUCLEOTIDE SEQUENCE [LARGE SCALE GENOMIC DNA]</scope>
    <source>
        <strain evidence="7 8">An819</strain>
    </source>
</reference>
<comment type="similarity">
    <text evidence="2">Belongs to the isochorismate synthase family.</text>
</comment>
<dbReference type="InterPro" id="IPR015890">
    <property type="entry name" value="Chorismate_C"/>
</dbReference>
<sequence>MTARALFRLPYSDTYTIVEQGSGHPEELAAYGALDGREGFVIAPFAITAAEPLLLLRPDRIETRRTTSETEVAGRARRKHGADAADRRAYAGDFARCHSQLLAGRFAKLVLARRATERMARRVDAEQLFLRACRLYPRMFVALVEAQRCGTWLFATPERLLSGTSGRWHTVALAGTQRLDGDAARFDCPPKPHAPADETIAWDGKNRREQRIVADYIADTLRPLTTGLSRSEARTVRAGNVIHLRTDFDFTLADGQGIGNVINALHPTPAVCGLPKDEARRFLTTAEHSPRSYYSGFMGPLNICNETHLYVSLRCMAIDGDSCSLYAGGGLLTDSIEEQEWLETEAKMETMRNVIGDTVTDE</sequence>
<dbReference type="EC" id="5.4.4.2" evidence="3"/>
<dbReference type="RefSeq" id="WP_205108283.1">
    <property type="nucleotide sequence ID" value="NZ_JACJJL010000005.1"/>
</dbReference>
<accession>A0A938WKU2</accession>
<evidence type="ECO:0000259" key="6">
    <source>
        <dbReference type="Pfam" id="PF00425"/>
    </source>
</evidence>
<dbReference type="GO" id="GO:0008909">
    <property type="term" value="F:isochorismate synthase activity"/>
    <property type="evidence" value="ECO:0007669"/>
    <property type="project" value="UniProtKB-EC"/>
</dbReference>
<protein>
    <recommendedName>
        <fullName evidence="3">isochorismate synthase</fullName>
        <ecNumber evidence="3">5.4.4.2</ecNumber>
    </recommendedName>
    <alternativeName>
        <fullName evidence="5">Isochorismate mutase</fullName>
    </alternativeName>
</protein>
<comment type="catalytic activity">
    <reaction evidence="1">
        <text>chorismate = isochorismate</text>
        <dbReference type="Rhea" id="RHEA:18985"/>
        <dbReference type="ChEBI" id="CHEBI:29748"/>
        <dbReference type="ChEBI" id="CHEBI:29780"/>
        <dbReference type="EC" id="5.4.4.2"/>
    </reaction>
</comment>
<comment type="caution">
    <text evidence="7">The sequence shown here is derived from an EMBL/GenBank/DDBJ whole genome shotgun (WGS) entry which is preliminary data.</text>
</comment>
<dbReference type="InterPro" id="IPR004561">
    <property type="entry name" value="IsoChor_synthase"/>
</dbReference>
<evidence type="ECO:0000256" key="4">
    <source>
        <dbReference type="ARBA" id="ARBA00023235"/>
    </source>
</evidence>
<evidence type="ECO:0000256" key="3">
    <source>
        <dbReference type="ARBA" id="ARBA00012824"/>
    </source>
</evidence>
<evidence type="ECO:0000256" key="1">
    <source>
        <dbReference type="ARBA" id="ARBA00000799"/>
    </source>
</evidence>
<evidence type="ECO:0000256" key="2">
    <source>
        <dbReference type="ARBA" id="ARBA00005297"/>
    </source>
</evidence>
<proteinExistence type="inferred from homology"/>
<evidence type="ECO:0000313" key="8">
    <source>
        <dbReference type="Proteomes" id="UP000764045"/>
    </source>
</evidence>
<dbReference type="InterPro" id="IPR005801">
    <property type="entry name" value="ADC_synthase"/>
</dbReference>
<name>A0A938WKU2_9BACT</name>
<dbReference type="Gene3D" id="3.60.120.10">
    <property type="entry name" value="Anthranilate synthase"/>
    <property type="match status" value="1"/>
</dbReference>
<dbReference type="AlphaFoldDB" id="A0A938WKU2"/>
<feature type="domain" description="Chorismate-utilising enzyme C-terminal" evidence="6">
    <location>
        <begin position="87"/>
        <end position="347"/>
    </location>
</feature>
<dbReference type="Pfam" id="PF00425">
    <property type="entry name" value="Chorismate_bind"/>
    <property type="match status" value="1"/>
</dbReference>
<dbReference type="SUPFAM" id="SSF56322">
    <property type="entry name" value="ADC synthase"/>
    <property type="match status" value="1"/>
</dbReference>
<evidence type="ECO:0000313" key="7">
    <source>
        <dbReference type="EMBL" id="MBM6660990.1"/>
    </source>
</evidence>
<dbReference type="PANTHER" id="PTHR42839">
    <property type="entry name" value="ISOCHORISMATE SYNTHASE ENTC"/>
    <property type="match status" value="1"/>
</dbReference>
<dbReference type="NCBIfam" id="TIGR00543">
    <property type="entry name" value="isochor_syn"/>
    <property type="match status" value="1"/>
</dbReference>